<dbReference type="SUPFAM" id="SSF52091">
    <property type="entry name" value="SpoIIaa-like"/>
    <property type="match status" value="1"/>
</dbReference>
<dbReference type="Pfam" id="PF13466">
    <property type="entry name" value="STAS_2"/>
    <property type="match status" value="1"/>
</dbReference>
<evidence type="ECO:0000313" key="3">
    <source>
        <dbReference type="Proteomes" id="UP000672097"/>
    </source>
</evidence>
<dbReference type="Proteomes" id="UP000672097">
    <property type="component" value="Unassembled WGS sequence"/>
</dbReference>
<accession>A0ABS5E243</accession>
<evidence type="ECO:0000259" key="1">
    <source>
        <dbReference type="PROSITE" id="PS50801"/>
    </source>
</evidence>
<organism evidence="2 3">
    <name type="scientific">Ideonella paludis</name>
    <dbReference type="NCBI Taxonomy" id="1233411"/>
    <lineage>
        <taxon>Bacteria</taxon>
        <taxon>Pseudomonadati</taxon>
        <taxon>Pseudomonadota</taxon>
        <taxon>Betaproteobacteria</taxon>
        <taxon>Burkholderiales</taxon>
        <taxon>Sphaerotilaceae</taxon>
        <taxon>Ideonella</taxon>
    </lineage>
</organism>
<dbReference type="InterPro" id="IPR002645">
    <property type="entry name" value="STAS_dom"/>
</dbReference>
<name>A0ABS5E243_9BURK</name>
<reference evidence="2 3" key="1">
    <citation type="submission" date="2021-04" db="EMBL/GenBank/DDBJ databases">
        <title>The genome sequence of type strain Ideonella paludis KCTC 32238.</title>
        <authorList>
            <person name="Liu Y."/>
        </authorList>
    </citation>
    <scope>NUCLEOTIDE SEQUENCE [LARGE SCALE GENOMIC DNA]</scope>
    <source>
        <strain evidence="2 3">KCTC 32238</strain>
    </source>
</reference>
<protein>
    <submittedName>
        <fullName evidence="2">STAS domain-containing protein</fullName>
    </submittedName>
</protein>
<dbReference type="Gene3D" id="3.30.750.24">
    <property type="entry name" value="STAS domain"/>
    <property type="match status" value="1"/>
</dbReference>
<gene>
    <name evidence="2" type="ORF">KAK11_19185</name>
</gene>
<keyword evidence="3" id="KW-1185">Reference proteome</keyword>
<feature type="domain" description="STAS" evidence="1">
    <location>
        <begin position="1"/>
        <end position="94"/>
    </location>
</feature>
<dbReference type="InterPro" id="IPR036513">
    <property type="entry name" value="STAS_dom_sf"/>
</dbReference>
<dbReference type="EMBL" id="JAGQDG010000008">
    <property type="protein sequence ID" value="MBQ0937458.1"/>
    <property type="molecule type" value="Genomic_DNA"/>
</dbReference>
<evidence type="ECO:0000313" key="2">
    <source>
        <dbReference type="EMBL" id="MBQ0937458.1"/>
    </source>
</evidence>
<proteinExistence type="predicted"/>
<dbReference type="RefSeq" id="WP_210811009.1">
    <property type="nucleotide sequence ID" value="NZ_JAGQDG010000008.1"/>
</dbReference>
<dbReference type="InterPro" id="IPR058548">
    <property type="entry name" value="MlaB-like_STAS"/>
</dbReference>
<comment type="caution">
    <text evidence="2">The sequence shown here is derived from an EMBL/GenBank/DDBJ whole genome shotgun (WGS) entry which is preliminary data.</text>
</comment>
<dbReference type="CDD" id="cd07043">
    <property type="entry name" value="STAS_anti-anti-sigma_factors"/>
    <property type="match status" value="1"/>
</dbReference>
<sequence length="94" mass="9999">MIALPSHLTLREANAVLRSVLPSIAQAAEPTVTVDAAALTHIDSAALAVLLECKRHAQSHQRELVVVNVPARLQELAKLYGVDDMLGMSPAATH</sequence>
<dbReference type="PROSITE" id="PS50801">
    <property type="entry name" value="STAS"/>
    <property type="match status" value="1"/>
</dbReference>